<dbReference type="NCBIfam" id="TIGR00026">
    <property type="entry name" value="hi_GC_TIGR00026"/>
    <property type="match status" value="1"/>
</dbReference>
<dbReference type="PANTHER" id="PTHR39428:SF1">
    <property type="entry name" value="F420H(2)-DEPENDENT QUINONE REDUCTASE RV1261C"/>
    <property type="match status" value="1"/>
</dbReference>
<keyword evidence="4" id="KW-1185">Reference proteome</keyword>
<dbReference type="Pfam" id="PF04075">
    <property type="entry name" value="F420H2_quin_red"/>
    <property type="match status" value="1"/>
</dbReference>
<comment type="caution">
    <text evidence="3">The sequence shown here is derived from an EMBL/GenBank/DDBJ whole genome shotgun (WGS) entry which is preliminary data.</text>
</comment>
<comment type="similarity">
    <text evidence="1">Belongs to the F420H(2)-dependent quinone reductase family.</text>
</comment>
<reference evidence="3" key="2">
    <citation type="submission" date="2020-09" db="EMBL/GenBank/DDBJ databases">
        <authorList>
            <person name="Sun Q."/>
            <person name="Zhou Y."/>
        </authorList>
    </citation>
    <scope>NUCLEOTIDE SEQUENCE</scope>
    <source>
        <strain evidence="3">CGMCC 4.3508</strain>
    </source>
</reference>
<protein>
    <recommendedName>
        <fullName evidence="5">Nitroreductase family deazaflavin-dependent oxidoreductase</fullName>
    </recommendedName>
</protein>
<evidence type="ECO:0000256" key="2">
    <source>
        <dbReference type="ARBA" id="ARBA00049106"/>
    </source>
</evidence>
<dbReference type="PANTHER" id="PTHR39428">
    <property type="entry name" value="F420H(2)-DEPENDENT QUINONE REDUCTASE RV1261C"/>
    <property type="match status" value="1"/>
</dbReference>
<dbReference type="Proteomes" id="UP000638263">
    <property type="component" value="Unassembled WGS sequence"/>
</dbReference>
<dbReference type="AlphaFoldDB" id="A0A917RGP1"/>
<evidence type="ECO:0000313" key="3">
    <source>
        <dbReference type="EMBL" id="GGL07148.1"/>
    </source>
</evidence>
<proteinExistence type="inferred from homology"/>
<dbReference type="GO" id="GO:0070967">
    <property type="term" value="F:coenzyme F420 binding"/>
    <property type="evidence" value="ECO:0007669"/>
    <property type="project" value="TreeGrafter"/>
</dbReference>
<dbReference type="GO" id="GO:0016491">
    <property type="term" value="F:oxidoreductase activity"/>
    <property type="evidence" value="ECO:0007669"/>
    <property type="project" value="InterPro"/>
</dbReference>
<reference evidence="3" key="1">
    <citation type="journal article" date="2014" name="Int. J. Syst. Evol. Microbiol.">
        <title>Complete genome sequence of Corynebacterium casei LMG S-19264T (=DSM 44701T), isolated from a smear-ripened cheese.</title>
        <authorList>
            <consortium name="US DOE Joint Genome Institute (JGI-PGF)"/>
            <person name="Walter F."/>
            <person name="Albersmeier A."/>
            <person name="Kalinowski J."/>
            <person name="Ruckert C."/>
        </authorList>
    </citation>
    <scope>NUCLEOTIDE SEQUENCE</scope>
    <source>
        <strain evidence="3">CGMCC 4.3508</strain>
    </source>
</reference>
<dbReference type="InterPro" id="IPR012349">
    <property type="entry name" value="Split_barrel_FMN-bd"/>
</dbReference>
<dbReference type="RefSeq" id="WP_058854206.1">
    <property type="nucleotide sequence ID" value="NZ_BMMH01000003.1"/>
</dbReference>
<gene>
    <name evidence="3" type="ORF">GCM10011588_22030</name>
</gene>
<dbReference type="InterPro" id="IPR004378">
    <property type="entry name" value="F420H2_quin_Rdtase"/>
</dbReference>
<organism evidence="3 4">
    <name type="scientific">Nocardia jinanensis</name>
    <dbReference type="NCBI Taxonomy" id="382504"/>
    <lineage>
        <taxon>Bacteria</taxon>
        <taxon>Bacillati</taxon>
        <taxon>Actinomycetota</taxon>
        <taxon>Actinomycetes</taxon>
        <taxon>Mycobacteriales</taxon>
        <taxon>Nocardiaceae</taxon>
        <taxon>Nocardia</taxon>
    </lineage>
</organism>
<evidence type="ECO:0008006" key="5">
    <source>
        <dbReference type="Google" id="ProtNLM"/>
    </source>
</evidence>
<name>A0A917RGP1_9NOCA</name>
<comment type="catalytic activity">
    <reaction evidence="2">
        <text>oxidized coenzyme F420-(gamma-L-Glu)(n) + a quinol + H(+) = reduced coenzyme F420-(gamma-L-Glu)(n) + a quinone</text>
        <dbReference type="Rhea" id="RHEA:39663"/>
        <dbReference type="Rhea" id="RHEA-COMP:12939"/>
        <dbReference type="Rhea" id="RHEA-COMP:14378"/>
        <dbReference type="ChEBI" id="CHEBI:15378"/>
        <dbReference type="ChEBI" id="CHEBI:24646"/>
        <dbReference type="ChEBI" id="CHEBI:132124"/>
        <dbReference type="ChEBI" id="CHEBI:133980"/>
        <dbReference type="ChEBI" id="CHEBI:139511"/>
    </reaction>
</comment>
<evidence type="ECO:0000256" key="1">
    <source>
        <dbReference type="ARBA" id="ARBA00008710"/>
    </source>
</evidence>
<accession>A0A917RGP1</accession>
<dbReference type="SUPFAM" id="SSF50475">
    <property type="entry name" value="FMN-binding split barrel"/>
    <property type="match status" value="1"/>
</dbReference>
<dbReference type="GO" id="GO:0005886">
    <property type="term" value="C:plasma membrane"/>
    <property type="evidence" value="ECO:0007669"/>
    <property type="project" value="TreeGrafter"/>
</dbReference>
<dbReference type="EMBL" id="BMMH01000003">
    <property type="protein sequence ID" value="GGL07148.1"/>
    <property type="molecule type" value="Genomic_DNA"/>
</dbReference>
<evidence type="ECO:0000313" key="4">
    <source>
        <dbReference type="Proteomes" id="UP000638263"/>
    </source>
</evidence>
<dbReference type="Gene3D" id="2.30.110.10">
    <property type="entry name" value="Electron Transport, Fmn-binding Protein, Chain A"/>
    <property type="match status" value="1"/>
</dbReference>
<sequence>MAAWDDEVIEEFRAGEGRVGGPFAGYDLLLLTTIGAKSGLPHTKPVMYRRDGDRLVIVASNAGAPRNPAWFHNLRAHPAVTVQVGVELFEADAEVIEPGPERDRLHAAMVAILPALAEYEHTAGRAVPVVALTRRPVGDAG</sequence>